<proteinExistence type="predicted"/>
<dbReference type="EMBL" id="JAVRRA010002167">
    <property type="protein sequence ID" value="KAK5278280.1"/>
    <property type="molecule type" value="Genomic_DNA"/>
</dbReference>
<feature type="non-terminal residue" evidence="5">
    <location>
        <position position="1"/>
    </location>
</feature>
<keyword evidence="6" id="KW-1185">Reference proteome</keyword>
<dbReference type="PANTHER" id="PTHR10099:SF1">
    <property type="entry name" value="PHOSPHORIBOSYLFORMYLGLYCINAMIDINE SYNTHASE"/>
    <property type="match status" value="1"/>
</dbReference>
<evidence type="ECO:0000256" key="3">
    <source>
        <dbReference type="ARBA" id="ARBA00022840"/>
    </source>
</evidence>
<organism evidence="5 6">
    <name type="scientific">Cryomyces antarcticus</name>
    <dbReference type="NCBI Taxonomy" id="329879"/>
    <lineage>
        <taxon>Eukaryota</taxon>
        <taxon>Fungi</taxon>
        <taxon>Dikarya</taxon>
        <taxon>Ascomycota</taxon>
        <taxon>Pezizomycotina</taxon>
        <taxon>Dothideomycetes</taxon>
        <taxon>Dothideomycetes incertae sedis</taxon>
        <taxon>Cryomyces</taxon>
    </lineage>
</organism>
<evidence type="ECO:0000313" key="6">
    <source>
        <dbReference type="Proteomes" id="UP001357485"/>
    </source>
</evidence>
<comment type="caution">
    <text evidence="5">The sequence shown here is derived from an EMBL/GenBank/DDBJ whole genome shotgun (WGS) entry which is preliminary data.</text>
</comment>
<dbReference type="InterPro" id="IPR041609">
    <property type="entry name" value="PurL_linker"/>
</dbReference>
<dbReference type="Gene3D" id="3.30.1330.10">
    <property type="entry name" value="PurM-like, N-terminal domain"/>
    <property type="match status" value="1"/>
</dbReference>
<dbReference type="Proteomes" id="UP001357485">
    <property type="component" value="Unassembled WGS sequence"/>
</dbReference>
<accession>A0ABR0M4R8</accession>
<evidence type="ECO:0000256" key="1">
    <source>
        <dbReference type="ARBA" id="ARBA00022598"/>
    </source>
</evidence>
<dbReference type="InterPro" id="IPR036921">
    <property type="entry name" value="PurM-like_N_sf"/>
</dbReference>
<dbReference type="GO" id="GO:0004642">
    <property type="term" value="F:phosphoribosylformylglycinamidine synthase activity"/>
    <property type="evidence" value="ECO:0007669"/>
    <property type="project" value="UniProtKB-EC"/>
</dbReference>
<dbReference type="SUPFAM" id="SSF109736">
    <property type="entry name" value="FGAM synthase PurL, linker domain"/>
    <property type="match status" value="1"/>
</dbReference>
<keyword evidence="1 5" id="KW-0436">Ligase</keyword>
<gene>
    <name evidence="5" type="primary">ADE6_4</name>
    <name evidence="5" type="ORF">LTR16_008805</name>
</gene>
<reference evidence="5 6" key="1">
    <citation type="submission" date="2023-08" db="EMBL/GenBank/DDBJ databases">
        <title>Black Yeasts Isolated from many extreme environments.</title>
        <authorList>
            <person name="Coleine C."/>
            <person name="Stajich J.E."/>
            <person name="Selbmann L."/>
        </authorList>
    </citation>
    <scope>NUCLEOTIDE SEQUENCE [LARGE SCALE GENOMIC DNA]</scope>
    <source>
        <strain evidence="5 6">CCFEE 536</strain>
    </source>
</reference>
<evidence type="ECO:0000313" key="5">
    <source>
        <dbReference type="EMBL" id="KAK5278280.1"/>
    </source>
</evidence>
<dbReference type="PANTHER" id="PTHR10099">
    <property type="entry name" value="PHOSPHORIBOSYLFORMYLGLYCINAMIDINE SYNTHASE"/>
    <property type="match status" value="1"/>
</dbReference>
<dbReference type="SUPFAM" id="SSF55326">
    <property type="entry name" value="PurM N-terminal domain-like"/>
    <property type="match status" value="1"/>
</dbReference>
<evidence type="ECO:0000256" key="2">
    <source>
        <dbReference type="ARBA" id="ARBA00022741"/>
    </source>
</evidence>
<dbReference type="Pfam" id="PF18072">
    <property type="entry name" value="FGAR-AT_linker"/>
    <property type="match status" value="1"/>
</dbReference>
<keyword evidence="3" id="KW-0067">ATP-binding</keyword>
<evidence type="ECO:0000259" key="4">
    <source>
        <dbReference type="Pfam" id="PF18072"/>
    </source>
</evidence>
<dbReference type="Gene3D" id="1.10.8.750">
    <property type="entry name" value="Phosphoribosylformylglycinamidine synthase, linker domain"/>
    <property type="match status" value="1"/>
</dbReference>
<keyword evidence="2" id="KW-0547">Nucleotide-binding</keyword>
<dbReference type="EC" id="6.3.5.3" evidence="5"/>
<name>A0ABR0M4R8_9PEZI</name>
<feature type="domain" description="Phosphoribosylformylglycinamidine synthase linker" evidence="4">
    <location>
        <begin position="1"/>
        <end position="40"/>
    </location>
</feature>
<sequence>LDGSEIDYLVEAYTEQLKRGPVDVELFMFAQVNSEHCRHKQFNADWTIDGMRKPRSLFSMIRNTHQKNSRHVVSAYSDNAAVLEGENASFWAPDYATGEWRQTKEVVHYLAKVETHNHPTAVSPYPGAATGSGGEIRDEGAVGRGSRPKAGLAGFSVSDLLIPGHEQPWELRVGKPEHIASSLDIMLEAPIGSAAFNNEFGRPCTTGYFRTLLTKVPINDKETELRGYHKPIMIAGGVGT</sequence>
<feature type="non-terminal residue" evidence="5">
    <location>
        <position position="240"/>
    </location>
</feature>
<protein>
    <submittedName>
        <fullName evidence="5">Phosphoribosylformylglycinamidine synthase</fullName>
        <ecNumber evidence="5">6.3.5.3</ecNumber>
    </submittedName>
</protein>